<dbReference type="Proteomes" id="UP000030151">
    <property type="component" value="Unassembled WGS sequence"/>
</dbReference>
<dbReference type="eggNOG" id="ENOG502T7N3">
    <property type="taxonomic scope" value="Eukaryota"/>
</dbReference>
<protein>
    <recommendedName>
        <fullName evidence="4">Myb-like domain-containing protein</fullName>
    </recommendedName>
</protein>
<name>A0A014QQ07_9HYPO</name>
<feature type="compositionally biased region" description="Basic and acidic residues" evidence="1">
    <location>
        <begin position="79"/>
        <end position="92"/>
    </location>
</feature>
<sequence length="335" mass="38822">MSLKRSSYDLEPMKIISSPLATDDTINTLRDPSQVQSQPLDGSEVEPNTHMQIDDENMEARSSPSPTRGRFRPTLSEESQWRDRNDSHEQDSVNRQTDTEYCPSSTDDENEDDYYHDRAKDEGFQPDSRKRRKFGHSSVRPRSPSKRNCPDTSTRENRPRDMFPSPPSTDDVGGVRAEFDEWALQNVRLKRTIVDDRATFQLQFDWDLCMKHGHIVHQGSKRGHKRGHSARARFTQEEDTLLIKLKEERELSWADIHARFSDRFRWRSKEALQPTFVMDIKFLTFCLCAGETTTQEVTDNRDSEEHNRPIAAWVKFPICMCTAHSITNTRATGQA</sequence>
<feature type="region of interest" description="Disordered" evidence="1">
    <location>
        <begin position="1"/>
        <end position="174"/>
    </location>
</feature>
<feature type="compositionally biased region" description="Basic and acidic residues" evidence="1">
    <location>
        <begin position="1"/>
        <end position="12"/>
    </location>
</feature>
<dbReference type="HOGENOM" id="CLU_071651_0_0_1"/>
<feature type="compositionally biased region" description="Polar residues" evidence="1">
    <location>
        <begin position="24"/>
        <end position="40"/>
    </location>
</feature>
<evidence type="ECO:0000313" key="3">
    <source>
        <dbReference type="Proteomes" id="UP000030151"/>
    </source>
</evidence>
<dbReference type="OrthoDB" id="4927382at2759"/>
<reference evidence="2 3" key="1">
    <citation type="submission" date="2014-02" db="EMBL/GenBank/DDBJ databases">
        <title>The genome sequence of the entomopathogenic fungus Metarhizium robertsii ARSEF 2575.</title>
        <authorList>
            <person name="Giuliano Garisto Donzelli B."/>
            <person name="Roe B.A."/>
            <person name="Macmil S.L."/>
            <person name="Krasnoff S.B."/>
            <person name="Gibson D.M."/>
        </authorList>
    </citation>
    <scope>NUCLEOTIDE SEQUENCE [LARGE SCALE GENOMIC DNA]</scope>
    <source>
        <strain evidence="2 3">ARSEF 2575</strain>
    </source>
</reference>
<evidence type="ECO:0000256" key="1">
    <source>
        <dbReference type="SAM" id="MobiDB-lite"/>
    </source>
</evidence>
<evidence type="ECO:0008006" key="4">
    <source>
        <dbReference type="Google" id="ProtNLM"/>
    </source>
</evidence>
<accession>A0A014QQ07</accession>
<dbReference type="AlphaFoldDB" id="A0A014QQ07"/>
<feature type="compositionally biased region" description="Basic and acidic residues" evidence="1">
    <location>
        <begin position="113"/>
        <end position="123"/>
    </location>
</feature>
<organism evidence="2 3">
    <name type="scientific">Metarhizium robertsii</name>
    <dbReference type="NCBI Taxonomy" id="568076"/>
    <lineage>
        <taxon>Eukaryota</taxon>
        <taxon>Fungi</taxon>
        <taxon>Dikarya</taxon>
        <taxon>Ascomycota</taxon>
        <taxon>Pezizomycotina</taxon>
        <taxon>Sordariomycetes</taxon>
        <taxon>Hypocreomycetidae</taxon>
        <taxon>Hypocreales</taxon>
        <taxon>Clavicipitaceae</taxon>
        <taxon>Metarhizium</taxon>
    </lineage>
</organism>
<comment type="caution">
    <text evidence="2">The sequence shown here is derived from an EMBL/GenBank/DDBJ whole genome shotgun (WGS) entry which is preliminary data.</text>
</comment>
<proteinExistence type="predicted"/>
<evidence type="ECO:0000313" key="2">
    <source>
        <dbReference type="EMBL" id="EXU94715.1"/>
    </source>
</evidence>
<dbReference type="EMBL" id="JELW01000170">
    <property type="protein sequence ID" value="EXU94715.1"/>
    <property type="molecule type" value="Genomic_DNA"/>
</dbReference>
<gene>
    <name evidence="2" type="ORF">X797_012203</name>
</gene>